<keyword evidence="1" id="KW-0472">Membrane</keyword>
<dbReference type="Proteomes" id="UP001434737">
    <property type="component" value="Chromosome"/>
</dbReference>
<gene>
    <name evidence="2" type="ORF">V3I05_04890</name>
</gene>
<proteinExistence type="predicted"/>
<keyword evidence="1" id="KW-0812">Transmembrane</keyword>
<evidence type="ECO:0000256" key="1">
    <source>
        <dbReference type="SAM" id="Phobius"/>
    </source>
</evidence>
<organism evidence="2 3">
    <name type="scientific">Helicobacter mastomyrinus</name>
    <dbReference type="NCBI Taxonomy" id="287948"/>
    <lineage>
        <taxon>Bacteria</taxon>
        <taxon>Pseudomonadati</taxon>
        <taxon>Campylobacterota</taxon>
        <taxon>Epsilonproteobacteria</taxon>
        <taxon>Campylobacterales</taxon>
        <taxon>Helicobacteraceae</taxon>
        <taxon>Helicobacter</taxon>
    </lineage>
</organism>
<keyword evidence="3" id="KW-1185">Reference proteome</keyword>
<dbReference type="EMBL" id="CP145316">
    <property type="protein sequence ID" value="XAM19014.1"/>
    <property type="molecule type" value="Genomic_DNA"/>
</dbReference>
<evidence type="ECO:0000313" key="3">
    <source>
        <dbReference type="Proteomes" id="UP001434737"/>
    </source>
</evidence>
<evidence type="ECO:0000313" key="2">
    <source>
        <dbReference type="EMBL" id="XAM19014.1"/>
    </source>
</evidence>
<accession>A0ABZ3F9D2</accession>
<sequence length="52" mass="6156">MEEKIANIRDVEYCLIDGNISISHFDDFWELFILIILFLIALQQKYCGAYNI</sequence>
<protein>
    <submittedName>
        <fullName evidence="2">Uncharacterized protein</fullName>
    </submittedName>
</protein>
<dbReference type="RefSeq" id="WP_300446473.1">
    <property type="nucleotide sequence ID" value="NZ_CP145316.1"/>
</dbReference>
<reference evidence="2 3" key="1">
    <citation type="submission" date="2024-02" db="EMBL/GenBank/DDBJ databases">
        <title>Genome and pathogenicity analysis of Helicobacter mastomyrinus isolated from mice.</title>
        <authorList>
            <person name="Zhu L."/>
        </authorList>
    </citation>
    <scope>NUCLEOTIDE SEQUENCE [LARGE SCALE GENOMIC DNA]</scope>
    <source>
        <strain evidence="2 3">Hm-17</strain>
    </source>
</reference>
<keyword evidence="1" id="KW-1133">Transmembrane helix</keyword>
<feature type="transmembrane region" description="Helical" evidence="1">
    <location>
        <begin position="28"/>
        <end position="47"/>
    </location>
</feature>
<name>A0ABZ3F9D2_9HELI</name>